<keyword evidence="8" id="KW-1185">Reference proteome</keyword>
<dbReference type="InterPro" id="IPR031818">
    <property type="entry name" value="Hri1"/>
</dbReference>
<dbReference type="GO" id="GO:0005737">
    <property type="term" value="C:cytoplasm"/>
    <property type="evidence" value="ECO:0007669"/>
    <property type="project" value="UniProtKB-SubCell"/>
</dbReference>
<reference evidence="7" key="1">
    <citation type="submission" date="2018-03" db="EMBL/GenBank/DDBJ databases">
        <authorList>
            <person name="Guldener U."/>
        </authorList>
    </citation>
    <scope>NUCLEOTIDE SEQUENCE</scope>
</reference>
<dbReference type="Proteomes" id="UP001187682">
    <property type="component" value="Unassembled WGS sequence"/>
</dbReference>
<evidence type="ECO:0000313" key="7">
    <source>
        <dbReference type="EMBL" id="SPO01445.1"/>
    </source>
</evidence>
<keyword evidence="6" id="KW-0539">Nucleus</keyword>
<evidence type="ECO:0000256" key="4">
    <source>
        <dbReference type="ARBA" id="ARBA00017063"/>
    </source>
</evidence>
<dbReference type="GO" id="GO:0005634">
    <property type="term" value="C:nucleus"/>
    <property type="evidence" value="ECO:0007669"/>
    <property type="project" value="UniProtKB-SubCell"/>
</dbReference>
<name>A0AAE8MVG5_9PEZI</name>
<evidence type="ECO:0000256" key="2">
    <source>
        <dbReference type="ARBA" id="ARBA00004496"/>
    </source>
</evidence>
<organism evidence="7 8">
    <name type="scientific">Cephalotrichum gorgonifer</name>
    <dbReference type="NCBI Taxonomy" id="2041049"/>
    <lineage>
        <taxon>Eukaryota</taxon>
        <taxon>Fungi</taxon>
        <taxon>Dikarya</taxon>
        <taxon>Ascomycota</taxon>
        <taxon>Pezizomycotina</taxon>
        <taxon>Sordariomycetes</taxon>
        <taxon>Hypocreomycetidae</taxon>
        <taxon>Microascales</taxon>
        <taxon>Microascaceae</taxon>
        <taxon>Cephalotrichum</taxon>
    </lineage>
</organism>
<keyword evidence="5" id="KW-0963">Cytoplasm</keyword>
<dbReference type="Pfam" id="PF16815">
    <property type="entry name" value="HRI1"/>
    <property type="match status" value="1"/>
</dbReference>
<dbReference type="Gene3D" id="2.40.128.320">
    <property type="entry name" value="Protein HRI1, N-terminal domain"/>
    <property type="match status" value="1"/>
</dbReference>
<comment type="caution">
    <text evidence="7">The sequence shown here is derived from an EMBL/GenBank/DDBJ whole genome shotgun (WGS) entry which is preliminary data.</text>
</comment>
<dbReference type="EMBL" id="ONZQ02000005">
    <property type="protein sequence ID" value="SPO01445.1"/>
    <property type="molecule type" value="Genomic_DNA"/>
</dbReference>
<evidence type="ECO:0000256" key="1">
    <source>
        <dbReference type="ARBA" id="ARBA00004123"/>
    </source>
</evidence>
<comment type="similarity">
    <text evidence="3">Belongs to the HRI1 family.</text>
</comment>
<evidence type="ECO:0000256" key="6">
    <source>
        <dbReference type="ARBA" id="ARBA00023242"/>
    </source>
</evidence>
<evidence type="ECO:0000256" key="3">
    <source>
        <dbReference type="ARBA" id="ARBA00005229"/>
    </source>
</evidence>
<accession>A0AAE8MVG5</accession>
<evidence type="ECO:0000256" key="5">
    <source>
        <dbReference type="ARBA" id="ARBA00022490"/>
    </source>
</evidence>
<dbReference type="InterPro" id="IPR038744">
    <property type="entry name" value="Hri1_N"/>
</dbReference>
<sequence>MAHISIRKHICWLPAPASEPTSTLVLTSPGKRFVDVRILLPQGAAAEEEERLDWAFAGTSSSRPVENSGNRYAVWKHWVDSLTIEAETVRDEAEVRDAGEVELEAGRMVNPATGIEADYEEAWGSVEPIATESSGDRPVCVVLQTVDDGVGVRGMVVRVGQFCQGILRAGGDVTVERWEWREGEWTLSARFGEGRLPVHALAGDVANLVVDEVVQDGERAWRIVEVVGSGR</sequence>
<proteinExistence type="inferred from homology"/>
<gene>
    <name evidence="7" type="ORF">DNG_04118</name>
</gene>
<comment type="subcellular location">
    <subcellularLocation>
        <location evidence="2">Cytoplasm</location>
    </subcellularLocation>
    <subcellularLocation>
        <location evidence="1">Nucleus</location>
    </subcellularLocation>
</comment>
<dbReference type="InterPro" id="IPR043047">
    <property type="entry name" value="Hri1_N_sf"/>
</dbReference>
<dbReference type="AlphaFoldDB" id="A0AAE8MVG5"/>
<protein>
    <recommendedName>
        <fullName evidence="4">Protein HRI1</fullName>
    </recommendedName>
</protein>
<evidence type="ECO:0000313" key="8">
    <source>
        <dbReference type="Proteomes" id="UP001187682"/>
    </source>
</evidence>
<dbReference type="CDD" id="cd11692">
    <property type="entry name" value="HRI1_N_like"/>
    <property type="match status" value="1"/>
</dbReference>